<sequence length="163" mass="18990">MAYDEGLHNPEWRASILKQAGINYPEETNADPFINQDRWELLPLLKERIQQILHIINDEPMKSTDVFSLIMYDIEDDKVRTAISKYLIEKGCIRIQKSVYILKAHHRVYKEIVRALKEVQSSYDNQDSIIFVPVPPTVPGSMQIIGKEVHIDRLLNDPNVLFF</sequence>
<protein>
    <recommendedName>
        <fullName evidence="9">CRISPR-associated endoribonuclease Cas2</fullName>
        <ecNumber evidence="9">3.1.-.-</ecNumber>
    </recommendedName>
</protein>
<keyword evidence="3 9" id="KW-0540">Nuclease</keyword>
<comment type="subunit">
    <text evidence="9">Homodimer, forms a heterotetramer with a Cas1 homodimer.</text>
</comment>
<dbReference type="GO" id="GO:0051607">
    <property type="term" value="P:defense response to virus"/>
    <property type="evidence" value="ECO:0007669"/>
    <property type="project" value="UniProtKB-UniRule"/>
</dbReference>
<dbReference type="RefSeq" id="WP_100314190.1">
    <property type="nucleotide sequence ID" value="NZ_PGFG01000001.1"/>
</dbReference>
<dbReference type="AlphaFoldDB" id="A0A2M9CUT4"/>
<dbReference type="Proteomes" id="UP000230000">
    <property type="component" value="Unassembled WGS sequence"/>
</dbReference>
<evidence type="ECO:0000256" key="1">
    <source>
        <dbReference type="ARBA" id="ARBA00001946"/>
    </source>
</evidence>
<dbReference type="GO" id="GO:0016787">
    <property type="term" value="F:hydrolase activity"/>
    <property type="evidence" value="ECO:0007669"/>
    <property type="project" value="UniProtKB-KW"/>
</dbReference>
<organism evidence="10 11">
    <name type="scientific">Thermoflavifilum aggregans</name>
    <dbReference type="NCBI Taxonomy" id="454188"/>
    <lineage>
        <taxon>Bacteria</taxon>
        <taxon>Pseudomonadati</taxon>
        <taxon>Bacteroidota</taxon>
        <taxon>Chitinophagia</taxon>
        <taxon>Chitinophagales</taxon>
        <taxon>Chitinophagaceae</taxon>
        <taxon>Thermoflavifilum</taxon>
    </lineage>
</organism>
<reference evidence="10 11" key="1">
    <citation type="submission" date="2017-11" db="EMBL/GenBank/DDBJ databases">
        <title>Genomic Encyclopedia of Archaeal and Bacterial Type Strains, Phase II (KMG-II): From Individual Species to Whole Genera.</title>
        <authorList>
            <person name="Goeker M."/>
        </authorList>
    </citation>
    <scope>NUCLEOTIDE SEQUENCE [LARGE SCALE GENOMIC DNA]</scope>
    <source>
        <strain evidence="10 11">DSM 27268</strain>
    </source>
</reference>
<dbReference type="NCBIfam" id="TIGR01573">
    <property type="entry name" value="cas2"/>
    <property type="match status" value="1"/>
</dbReference>
<evidence type="ECO:0000256" key="3">
    <source>
        <dbReference type="ARBA" id="ARBA00022722"/>
    </source>
</evidence>
<comment type="similarity">
    <text evidence="2 9">Belongs to the CRISPR-associated endoribonuclease Cas2 protein family.</text>
</comment>
<dbReference type="Pfam" id="PF09827">
    <property type="entry name" value="CRISPR_Cas2"/>
    <property type="match status" value="1"/>
</dbReference>
<comment type="function">
    <text evidence="9">CRISPR (clustered regularly interspaced short palindromic repeat), is an adaptive immune system that provides protection against mobile genetic elements (viruses, transposable elements and conjugative plasmids). CRISPR clusters contain sequences complementary to antecedent mobile elements and target invading nucleic acids. CRISPR clusters are transcribed and processed into CRISPR RNA (crRNA). Functions as a ssRNA-specific endoribonuclease. Involved in the integration of spacer DNA into the CRISPR cassette.</text>
</comment>
<evidence type="ECO:0000256" key="5">
    <source>
        <dbReference type="ARBA" id="ARBA00022759"/>
    </source>
</evidence>
<keyword evidence="7 9" id="KW-0460">Magnesium</keyword>
<evidence type="ECO:0000313" key="10">
    <source>
        <dbReference type="EMBL" id="PJJ75605.1"/>
    </source>
</evidence>
<dbReference type="EMBL" id="PGFG01000001">
    <property type="protein sequence ID" value="PJJ75605.1"/>
    <property type="molecule type" value="Genomic_DNA"/>
</dbReference>
<evidence type="ECO:0000313" key="11">
    <source>
        <dbReference type="Proteomes" id="UP000230000"/>
    </source>
</evidence>
<dbReference type="Gene3D" id="3.30.70.240">
    <property type="match status" value="1"/>
</dbReference>
<evidence type="ECO:0000256" key="4">
    <source>
        <dbReference type="ARBA" id="ARBA00022723"/>
    </source>
</evidence>
<evidence type="ECO:0000256" key="2">
    <source>
        <dbReference type="ARBA" id="ARBA00009959"/>
    </source>
</evidence>
<evidence type="ECO:0000256" key="8">
    <source>
        <dbReference type="ARBA" id="ARBA00023118"/>
    </source>
</evidence>
<keyword evidence="8 9" id="KW-0051">Antiviral defense</keyword>
<dbReference type="SUPFAM" id="SSF143430">
    <property type="entry name" value="TTP0101/SSO1404-like"/>
    <property type="match status" value="1"/>
</dbReference>
<keyword evidence="5 9" id="KW-0255">Endonuclease</keyword>
<dbReference type="GO" id="GO:0046872">
    <property type="term" value="F:metal ion binding"/>
    <property type="evidence" value="ECO:0007669"/>
    <property type="project" value="UniProtKB-UniRule"/>
</dbReference>
<keyword evidence="4 9" id="KW-0479">Metal-binding</keyword>
<feature type="binding site" evidence="9">
    <location>
        <position position="73"/>
    </location>
    <ligand>
        <name>Mg(2+)</name>
        <dbReference type="ChEBI" id="CHEBI:18420"/>
        <note>catalytic</note>
    </ligand>
</feature>
<comment type="caution">
    <text evidence="10">The sequence shown here is derived from an EMBL/GenBank/DDBJ whole genome shotgun (WGS) entry which is preliminary data.</text>
</comment>
<dbReference type="GO" id="GO:0043571">
    <property type="term" value="P:maintenance of CRISPR repeat elements"/>
    <property type="evidence" value="ECO:0007669"/>
    <property type="project" value="UniProtKB-UniRule"/>
</dbReference>
<accession>A0A2M9CUT4</accession>
<comment type="cofactor">
    <cofactor evidence="1 9">
        <name>Mg(2+)</name>
        <dbReference type="ChEBI" id="CHEBI:18420"/>
    </cofactor>
</comment>
<keyword evidence="11" id="KW-1185">Reference proteome</keyword>
<name>A0A2M9CUT4_9BACT</name>
<dbReference type="GO" id="GO:0004521">
    <property type="term" value="F:RNA endonuclease activity"/>
    <property type="evidence" value="ECO:0007669"/>
    <property type="project" value="InterPro"/>
</dbReference>
<dbReference type="HAMAP" id="MF_01471">
    <property type="entry name" value="Cas2"/>
    <property type="match status" value="1"/>
</dbReference>
<gene>
    <name evidence="9" type="primary">cas2</name>
    <name evidence="10" type="ORF">BXY57_1185</name>
</gene>
<dbReference type="OrthoDB" id="9798176at2"/>
<dbReference type="InterPro" id="IPR019199">
    <property type="entry name" value="Virulence_VapD/CRISPR_Cas2"/>
</dbReference>
<dbReference type="InterPro" id="IPR021127">
    <property type="entry name" value="CRISPR_associated_Cas2"/>
</dbReference>
<evidence type="ECO:0000256" key="7">
    <source>
        <dbReference type="ARBA" id="ARBA00022842"/>
    </source>
</evidence>
<evidence type="ECO:0000256" key="9">
    <source>
        <dbReference type="HAMAP-Rule" id="MF_01471"/>
    </source>
</evidence>
<keyword evidence="6 9" id="KW-0378">Hydrolase</keyword>
<dbReference type="CDD" id="cd09725">
    <property type="entry name" value="Cas2_I_II_III"/>
    <property type="match status" value="1"/>
</dbReference>
<proteinExistence type="inferred from homology"/>
<evidence type="ECO:0000256" key="6">
    <source>
        <dbReference type="ARBA" id="ARBA00022801"/>
    </source>
</evidence>
<dbReference type="EC" id="3.1.-.-" evidence="9"/>